<evidence type="ECO:0000313" key="8">
    <source>
        <dbReference type="EMBL" id="KAF1915220.1"/>
    </source>
</evidence>
<evidence type="ECO:0000256" key="5">
    <source>
        <dbReference type="SAM" id="MobiDB-lite"/>
    </source>
</evidence>
<dbReference type="Gene3D" id="3.30.40.10">
    <property type="entry name" value="Zinc/RING finger domain, C3HC4 (zinc finger)"/>
    <property type="match status" value="2"/>
</dbReference>
<dbReference type="InterPro" id="IPR001293">
    <property type="entry name" value="Znf_TRAF"/>
</dbReference>
<evidence type="ECO:0000256" key="4">
    <source>
        <dbReference type="PROSITE-ProRule" id="PRU00207"/>
    </source>
</evidence>
<proteinExistence type="predicted"/>
<reference evidence="8" key="1">
    <citation type="journal article" date="2020" name="Stud. Mycol.">
        <title>101 Dothideomycetes genomes: a test case for predicting lifestyles and emergence of pathogens.</title>
        <authorList>
            <person name="Haridas S."/>
            <person name="Albert R."/>
            <person name="Binder M."/>
            <person name="Bloem J."/>
            <person name="Labutti K."/>
            <person name="Salamov A."/>
            <person name="Andreopoulos B."/>
            <person name="Baker S."/>
            <person name="Barry K."/>
            <person name="Bills G."/>
            <person name="Bluhm B."/>
            <person name="Cannon C."/>
            <person name="Castanera R."/>
            <person name="Culley D."/>
            <person name="Daum C."/>
            <person name="Ezra D."/>
            <person name="Gonzalez J."/>
            <person name="Henrissat B."/>
            <person name="Kuo A."/>
            <person name="Liang C."/>
            <person name="Lipzen A."/>
            <person name="Lutzoni F."/>
            <person name="Magnuson J."/>
            <person name="Mondo S."/>
            <person name="Nolan M."/>
            <person name="Ohm R."/>
            <person name="Pangilinan J."/>
            <person name="Park H.-J."/>
            <person name="Ramirez L."/>
            <person name="Alfaro M."/>
            <person name="Sun H."/>
            <person name="Tritt A."/>
            <person name="Yoshinaga Y."/>
            <person name="Zwiers L.-H."/>
            <person name="Turgeon B."/>
            <person name="Goodwin S."/>
            <person name="Spatafora J."/>
            <person name="Crous P."/>
            <person name="Grigoriev I."/>
        </authorList>
    </citation>
    <scope>NUCLEOTIDE SEQUENCE</scope>
    <source>
        <strain evidence="8">HMLAC05119</strain>
    </source>
</reference>
<sequence>MSAPSPIPPPNDRRSSRASSASSASLPRHTPGDVAAEPGELRMVGGPPSSPSPFALRVSNSPSAKRRRSRIVKVPPEFAALEYVAPPDSNLVCLICHAPFDRPVRLPCEHYFCRDCLEHAWAPHAAARKTCPTCRLKMDTARDVGPVPKIVENMLDELLVRCSNSSAGCGWVHHRANVHDHVMLYCEYTPVECPAADCRLHIAQKDYHKGCLHYTVSCDDCHTSVMKKDLEEHQRKLCANRLTCCTLCGVQVLRLDLKNHVSQDCPKHVISCQGAIVGCSFRDEREHVLLHETGCAMATMAPHFREQQARIERSEARMEPLARKVGILEDGLSNITNMLYPANSNDASFPVTDPLNPNDTDSLTPASDFLPPASFPAVTQDNENAQAQPPFDSQVHHLLTLHDSLREEVSRITNAMTDLEGRANMLVFNESTRVKEEMLRTNSAINSMRMQLHWLMSSHLHNRSNSAGNSTARTSGGTSATPSSSNVTQRASPRPGPSGTSQPFRRLSDSTRQDTKL</sequence>
<dbReference type="Pfam" id="PF13920">
    <property type="entry name" value="zf-C3HC4_3"/>
    <property type="match status" value="1"/>
</dbReference>
<keyword evidence="3 4" id="KW-0862">Zinc</keyword>
<dbReference type="SUPFAM" id="SSF57850">
    <property type="entry name" value="RING/U-box"/>
    <property type="match status" value="1"/>
</dbReference>
<evidence type="ECO:0000256" key="3">
    <source>
        <dbReference type="ARBA" id="ARBA00022833"/>
    </source>
</evidence>
<evidence type="ECO:0008006" key="10">
    <source>
        <dbReference type="Google" id="ProtNLM"/>
    </source>
</evidence>
<dbReference type="Proteomes" id="UP000800096">
    <property type="component" value="Unassembled WGS sequence"/>
</dbReference>
<dbReference type="AlphaFoldDB" id="A0A6A5QK58"/>
<dbReference type="OrthoDB" id="1630758at2759"/>
<dbReference type="InterPro" id="IPR013083">
    <property type="entry name" value="Znf_RING/FYVE/PHD"/>
</dbReference>
<name>A0A6A5QK58_AMPQU</name>
<dbReference type="EMBL" id="ML979136">
    <property type="protein sequence ID" value="KAF1915220.1"/>
    <property type="molecule type" value="Genomic_DNA"/>
</dbReference>
<feature type="domain" description="RING-type" evidence="6">
    <location>
        <begin position="93"/>
        <end position="135"/>
    </location>
</feature>
<dbReference type="PROSITE" id="PS00518">
    <property type="entry name" value="ZF_RING_1"/>
    <property type="match status" value="1"/>
</dbReference>
<dbReference type="SMART" id="SM00184">
    <property type="entry name" value="RING"/>
    <property type="match status" value="1"/>
</dbReference>
<feature type="domain" description="TRAF-type" evidence="7">
    <location>
        <begin position="233"/>
        <end position="279"/>
    </location>
</feature>
<dbReference type="Pfam" id="PF02176">
    <property type="entry name" value="zf-TRAF"/>
    <property type="match status" value="1"/>
</dbReference>
<evidence type="ECO:0000256" key="2">
    <source>
        <dbReference type="ARBA" id="ARBA00022771"/>
    </source>
</evidence>
<feature type="compositionally biased region" description="Pro residues" evidence="5">
    <location>
        <begin position="1"/>
        <end position="10"/>
    </location>
</feature>
<evidence type="ECO:0000259" key="7">
    <source>
        <dbReference type="PROSITE" id="PS50145"/>
    </source>
</evidence>
<dbReference type="GO" id="GO:0008270">
    <property type="term" value="F:zinc ion binding"/>
    <property type="evidence" value="ECO:0007669"/>
    <property type="project" value="UniProtKB-KW"/>
</dbReference>
<dbReference type="PANTHER" id="PTHR10131:SF94">
    <property type="entry name" value="TNF RECEPTOR-ASSOCIATED FACTOR 4"/>
    <property type="match status" value="1"/>
</dbReference>
<dbReference type="SUPFAM" id="SSF49599">
    <property type="entry name" value="TRAF domain-like"/>
    <property type="match status" value="1"/>
</dbReference>
<feature type="region of interest" description="Disordered" evidence="5">
    <location>
        <begin position="461"/>
        <end position="517"/>
    </location>
</feature>
<dbReference type="PROSITE" id="PS50145">
    <property type="entry name" value="ZF_TRAF"/>
    <property type="match status" value="1"/>
</dbReference>
<dbReference type="InterPro" id="IPR001841">
    <property type="entry name" value="Znf_RING"/>
</dbReference>
<keyword evidence="9" id="KW-1185">Reference proteome</keyword>
<keyword evidence="1 4" id="KW-0479">Metal-binding</keyword>
<feature type="zinc finger region" description="TRAF-type" evidence="4">
    <location>
        <begin position="233"/>
        <end position="279"/>
    </location>
</feature>
<accession>A0A6A5QK58</accession>
<dbReference type="PROSITE" id="PS50089">
    <property type="entry name" value="ZF_RING_2"/>
    <property type="match status" value="1"/>
</dbReference>
<feature type="region of interest" description="Disordered" evidence="5">
    <location>
        <begin position="1"/>
        <end position="68"/>
    </location>
</feature>
<feature type="compositionally biased region" description="Low complexity" evidence="5">
    <location>
        <begin position="466"/>
        <end position="485"/>
    </location>
</feature>
<dbReference type="PANTHER" id="PTHR10131">
    <property type="entry name" value="TNF RECEPTOR ASSOCIATED FACTOR"/>
    <property type="match status" value="1"/>
</dbReference>
<keyword evidence="2 4" id="KW-0863">Zinc-finger</keyword>
<gene>
    <name evidence="8" type="ORF">BDU57DRAFT_518091</name>
</gene>
<protein>
    <recommendedName>
        <fullName evidence="10">TRAF-like signal transducer</fullName>
    </recommendedName>
</protein>
<organism evidence="8 9">
    <name type="scientific">Ampelomyces quisqualis</name>
    <name type="common">Powdery mildew agent</name>
    <dbReference type="NCBI Taxonomy" id="50730"/>
    <lineage>
        <taxon>Eukaryota</taxon>
        <taxon>Fungi</taxon>
        <taxon>Dikarya</taxon>
        <taxon>Ascomycota</taxon>
        <taxon>Pezizomycotina</taxon>
        <taxon>Dothideomycetes</taxon>
        <taxon>Pleosporomycetidae</taxon>
        <taxon>Pleosporales</taxon>
        <taxon>Pleosporineae</taxon>
        <taxon>Phaeosphaeriaceae</taxon>
        <taxon>Ampelomyces</taxon>
    </lineage>
</organism>
<evidence type="ECO:0000259" key="6">
    <source>
        <dbReference type="PROSITE" id="PS50089"/>
    </source>
</evidence>
<evidence type="ECO:0000313" key="9">
    <source>
        <dbReference type="Proteomes" id="UP000800096"/>
    </source>
</evidence>
<feature type="compositionally biased region" description="Basic and acidic residues" evidence="5">
    <location>
        <begin position="506"/>
        <end position="517"/>
    </location>
</feature>
<evidence type="ECO:0000256" key="1">
    <source>
        <dbReference type="ARBA" id="ARBA00022723"/>
    </source>
</evidence>
<dbReference type="InterPro" id="IPR017907">
    <property type="entry name" value="Znf_RING_CS"/>
</dbReference>